<protein>
    <submittedName>
        <fullName evidence="2">Uncharacterized membrane protein YsdA (DUF1294 family)</fullName>
    </submittedName>
</protein>
<name>A0A2T5UB08_9SPHN</name>
<proteinExistence type="predicted"/>
<organism evidence="2 3">
    <name type="scientific">Sphingomonas faeni</name>
    <dbReference type="NCBI Taxonomy" id="185950"/>
    <lineage>
        <taxon>Bacteria</taxon>
        <taxon>Pseudomonadati</taxon>
        <taxon>Pseudomonadota</taxon>
        <taxon>Alphaproteobacteria</taxon>
        <taxon>Sphingomonadales</taxon>
        <taxon>Sphingomonadaceae</taxon>
        <taxon>Sphingomonas</taxon>
    </lineage>
</organism>
<dbReference type="EMBL" id="QAYE01000001">
    <property type="protein sequence ID" value="PTW48681.1"/>
    <property type="molecule type" value="Genomic_DNA"/>
</dbReference>
<feature type="transmembrane region" description="Helical" evidence="1">
    <location>
        <begin position="75"/>
        <end position="98"/>
    </location>
</feature>
<feature type="transmembrane region" description="Helical" evidence="1">
    <location>
        <begin position="6"/>
        <end position="30"/>
    </location>
</feature>
<comment type="caution">
    <text evidence="2">The sequence shown here is derived from an EMBL/GenBank/DDBJ whole genome shotgun (WGS) entry which is preliminary data.</text>
</comment>
<gene>
    <name evidence="2" type="ORF">C8J25_101179</name>
</gene>
<sequence>MTAPNIALAVVMGVLFLVLVNVITVAAFALDKRRSSTGAWRIPESRLLWFAALGGSPGAFWARNRYRHKTRKQPFVGRLQLIAMVQVGVIAGLAIAFAF</sequence>
<keyword evidence="1" id="KW-1133">Transmembrane helix</keyword>
<evidence type="ECO:0000256" key="1">
    <source>
        <dbReference type="SAM" id="Phobius"/>
    </source>
</evidence>
<dbReference type="RefSeq" id="WP_244186640.1">
    <property type="nucleotide sequence ID" value="NZ_QAYE01000001.1"/>
</dbReference>
<dbReference type="Pfam" id="PF06961">
    <property type="entry name" value="DUF1294"/>
    <property type="match status" value="1"/>
</dbReference>
<keyword evidence="1" id="KW-0472">Membrane</keyword>
<dbReference type="InterPro" id="IPR010718">
    <property type="entry name" value="DUF1294"/>
</dbReference>
<evidence type="ECO:0000313" key="3">
    <source>
        <dbReference type="Proteomes" id="UP000244013"/>
    </source>
</evidence>
<evidence type="ECO:0000313" key="2">
    <source>
        <dbReference type="EMBL" id="PTW48681.1"/>
    </source>
</evidence>
<keyword evidence="1" id="KW-0812">Transmembrane</keyword>
<reference evidence="2 3" key="1">
    <citation type="submission" date="2018-04" db="EMBL/GenBank/DDBJ databases">
        <title>Genomic Encyclopedia of Type Strains, Phase III (KMG-III): the genomes of soil and plant-associated and newly described type strains.</title>
        <authorList>
            <person name="Whitman W."/>
        </authorList>
    </citation>
    <scope>NUCLEOTIDE SEQUENCE [LARGE SCALE GENOMIC DNA]</scope>
    <source>
        <strain evidence="2 3">MA-olki</strain>
    </source>
</reference>
<accession>A0A2T5UB08</accession>
<dbReference type="Proteomes" id="UP000244013">
    <property type="component" value="Unassembled WGS sequence"/>
</dbReference>
<dbReference type="AlphaFoldDB" id="A0A2T5UB08"/>
<dbReference type="GeneID" id="91004281"/>